<gene>
    <name evidence="1" type="ORF">T07_9872</name>
</gene>
<organism evidence="1 2">
    <name type="scientific">Trichinella nelsoni</name>
    <dbReference type="NCBI Taxonomy" id="6336"/>
    <lineage>
        <taxon>Eukaryota</taxon>
        <taxon>Metazoa</taxon>
        <taxon>Ecdysozoa</taxon>
        <taxon>Nematoda</taxon>
        <taxon>Enoplea</taxon>
        <taxon>Dorylaimia</taxon>
        <taxon>Trichinellida</taxon>
        <taxon>Trichinellidae</taxon>
        <taxon>Trichinella</taxon>
    </lineage>
</organism>
<evidence type="ECO:0000313" key="1">
    <source>
        <dbReference type="EMBL" id="KRX15063.1"/>
    </source>
</evidence>
<protein>
    <submittedName>
        <fullName evidence="1">Uncharacterized protein</fullName>
    </submittedName>
</protein>
<dbReference type="OrthoDB" id="5919988at2759"/>
<dbReference type="EMBL" id="JYDL01000141">
    <property type="protein sequence ID" value="KRX15063.1"/>
    <property type="molecule type" value="Genomic_DNA"/>
</dbReference>
<reference evidence="1 2" key="1">
    <citation type="submission" date="2015-01" db="EMBL/GenBank/DDBJ databases">
        <title>Evolution of Trichinella species and genotypes.</title>
        <authorList>
            <person name="Korhonen P.K."/>
            <person name="Edoardo P."/>
            <person name="Giuseppe L.R."/>
            <person name="Gasser R.B."/>
        </authorList>
    </citation>
    <scope>NUCLEOTIDE SEQUENCE [LARGE SCALE GENOMIC DNA]</scope>
    <source>
        <strain evidence="1">ISS37</strain>
    </source>
</reference>
<comment type="caution">
    <text evidence="1">The sequence shown here is derived from an EMBL/GenBank/DDBJ whole genome shotgun (WGS) entry which is preliminary data.</text>
</comment>
<evidence type="ECO:0000313" key="2">
    <source>
        <dbReference type="Proteomes" id="UP000054630"/>
    </source>
</evidence>
<sequence>MDENLLPVGSCKKGLAVWASEVRTPDHHQTDILTQNSTALLPILQKSLLPCEAESQKRNFVHRANFRRCVRCVSDDQNVNDKIVRPRISRTLSAFRLKVKP</sequence>
<proteinExistence type="predicted"/>
<keyword evidence="2" id="KW-1185">Reference proteome</keyword>
<accession>A0A0V0RKY0</accession>
<dbReference type="AlphaFoldDB" id="A0A0V0RKY0"/>
<dbReference type="Proteomes" id="UP000054630">
    <property type="component" value="Unassembled WGS sequence"/>
</dbReference>
<name>A0A0V0RKY0_9BILA</name>